<feature type="compositionally biased region" description="Basic and acidic residues" evidence="1">
    <location>
        <begin position="392"/>
        <end position="405"/>
    </location>
</feature>
<gene>
    <name evidence="3" type="ORF">RRG08_001289</name>
</gene>
<comment type="caution">
    <text evidence="3">The sequence shown here is derived from an EMBL/GenBank/DDBJ whole genome shotgun (WGS) entry which is preliminary data.</text>
</comment>
<keyword evidence="4" id="KW-1185">Reference proteome</keyword>
<dbReference type="PANTHER" id="PTHR46599">
    <property type="entry name" value="PIGGYBAC TRANSPOSABLE ELEMENT-DERIVED PROTEIN 4"/>
    <property type="match status" value="1"/>
</dbReference>
<dbReference type="PANTHER" id="PTHR46599:SF3">
    <property type="entry name" value="PIGGYBAC TRANSPOSABLE ELEMENT-DERIVED PROTEIN 4"/>
    <property type="match status" value="1"/>
</dbReference>
<feature type="compositionally biased region" description="Basic residues" evidence="1">
    <location>
        <begin position="445"/>
        <end position="459"/>
    </location>
</feature>
<proteinExistence type="predicted"/>
<evidence type="ECO:0000259" key="2">
    <source>
        <dbReference type="Pfam" id="PF13843"/>
    </source>
</evidence>
<dbReference type="InterPro" id="IPR029526">
    <property type="entry name" value="PGBD"/>
</dbReference>
<name>A0AAE1E947_9GAST</name>
<dbReference type="Proteomes" id="UP001283361">
    <property type="component" value="Unassembled WGS sequence"/>
</dbReference>
<evidence type="ECO:0000313" key="4">
    <source>
        <dbReference type="Proteomes" id="UP001283361"/>
    </source>
</evidence>
<accession>A0AAE1E947</accession>
<dbReference type="AlphaFoldDB" id="A0AAE1E947"/>
<feature type="domain" description="PiggyBac transposable element-derived protein" evidence="2">
    <location>
        <begin position="11"/>
        <end position="221"/>
    </location>
</feature>
<evidence type="ECO:0000256" key="1">
    <source>
        <dbReference type="SAM" id="MobiDB-lite"/>
    </source>
</evidence>
<reference evidence="3" key="1">
    <citation type="journal article" date="2023" name="G3 (Bethesda)">
        <title>A reference genome for the long-term kleptoplast-retaining sea slug Elysia crispata morphotype clarki.</title>
        <authorList>
            <person name="Eastman K.E."/>
            <person name="Pendleton A.L."/>
            <person name="Shaikh M.A."/>
            <person name="Suttiyut T."/>
            <person name="Ogas R."/>
            <person name="Tomko P."/>
            <person name="Gavelis G."/>
            <person name="Widhalm J.R."/>
            <person name="Wisecaver J.H."/>
        </authorList>
    </citation>
    <scope>NUCLEOTIDE SEQUENCE</scope>
    <source>
        <strain evidence="3">ECLA1</strain>
    </source>
</reference>
<protein>
    <recommendedName>
        <fullName evidence="2">PiggyBac transposable element-derived protein domain-containing protein</fullName>
    </recommendedName>
</protein>
<dbReference type="Pfam" id="PF13843">
    <property type="entry name" value="DDE_Tnp_1_7"/>
    <property type="match status" value="1"/>
</dbReference>
<evidence type="ECO:0000313" key="3">
    <source>
        <dbReference type="EMBL" id="KAK3798527.1"/>
    </source>
</evidence>
<feature type="region of interest" description="Disordered" evidence="1">
    <location>
        <begin position="388"/>
        <end position="414"/>
    </location>
</feature>
<sequence length="625" mass="72749">MVGYRRKTPHLRQYMPNKHHARFGIKLWCVCDATSHYTKYFEIYKGAHTEQDRGSEEGVTHALVVRLFTESSLLNRGHHVGLDNYFSSPKLFFYLLKENTLATGTVRTNRKGLPKQMLKTPLRPQEVCERRKGPLLCVAYKDRSKRPVLLSTSATAGYQETTNSKGKRIQRPKCVVTYNSSMEGVDTSDARLYAYLAERKTLKWTHKLVFALLGRSLLNAYVLYYEHTLDNPKISRHQFHVDVLESLMGRYGPSIPKPPRKRRLRQDIREARTDGSPSSGCSTTRLSLCRHYQSLVDLQRFEELADPLTILYFSWLSVQDKVLYQKKICDIYVKHQVHCLRQRQPPKPKEDTRQSNAEKCRQYKENLKKDSEKWKAYLYKNKVQAQQWRGNQTEEQKEHTRELARKRQQKRRVTRLTQAKLEEKREKDRIRQAKHRAAVKANPQKFRREKEKRKNKRLEKKAVEEEQKRGKAKVPTTVKLSFKCPKQSCHHIVTDYKVFLTDDLKHDAHVVKFILHKCLTYLASKKIVAVQIFSDGCSSQYKSKLPFLHPQELQIMHPSLKICRHYFGLNHGKSLCDSSGGTVKNCASAAVKNGQAIIQSSKDMFEFCNDYLSISPPINGCQHLV</sequence>
<organism evidence="3 4">
    <name type="scientific">Elysia crispata</name>
    <name type="common">lettuce slug</name>
    <dbReference type="NCBI Taxonomy" id="231223"/>
    <lineage>
        <taxon>Eukaryota</taxon>
        <taxon>Metazoa</taxon>
        <taxon>Spiralia</taxon>
        <taxon>Lophotrochozoa</taxon>
        <taxon>Mollusca</taxon>
        <taxon>Gastropoda</taxon>
        <taxon>Heterobranchia</taxon>
        <taxon>Euthyneura</taxon>
        <taxon>Panpulmonata</taxon>
        <taxon>Sacoglossa</taxon>
        <taxon>Placobranchoidea</taxon>
        <taxon>Plakobranchidae</taxon>
        <taxon>Elysia</taxon>
    </lineage>
</organism>
<dbReference type="EMBL" id="JAWDGP010000666">
    <property type="protein sequence ID" value="KAK3798527.1"/>
    <property type="molecule type" value="Genomic_DNA"/>
</dbReference>
<feature type="region of interest" description="Disordered" evidence="1">
    <location>
        <begin position="441"/>
        <end position="467"/>
    </location>
</feature>